<evidence type="ECO:0000313" key="1">
    <source>
        <dbReference type="EMBL" id="RHN55849.1"/>
    </source>
</evidence>
<evidence type="ECO:0000313" key="2">
    <source>
        <dbReference type="Proteomes" id="UP000265566"/>
    </source>
</evidence>
<sequence length="149" mass="16949">MEVWKKSELLKEKTVSTTLGVLMLKPSRSFTVISSTSAERPPPEPPPQVVVSIPKGRLLLRPPPPPPPPPTLQKTEFCFSSLELGTERPPWKPPWVIYVCFESLSLLRSNCWYHTSFIGLYENESSFTTFAHQLIFVQHDKVNKSETKV</sequence>
<comment type="caution">
    <text evidence="1">The sequence shown here is derived from an EMBL/GenBank/DDBJ whole genome shotgun (WGS) entry which is preliminary data.</text>
</comment>
<accession>A0A396HR82</accession>
<gene>
    <name evidence="1" type="ORF">MtrunA17_Chr5g0422901</name>
</gene>
<protein>
    <submittedName>
        <fullName evidence="1">Uncharacterized protein</fullName>
    </submittedName>
</protein>
<organism evidence="1 2">
    <name type="scientific">Medicago truncatula</name>
    <name type="common">Barrel medic</name>
    <name type="synonym">Medicago tribuloides</name>
    <dbReference type="NCBI Taxonomy" id="3880"/>
    <lineage>
        <taxon>Eukaryota</taxon>
        <taxon>Viridiplantae</taxon>
        <taxon>Streptophyta</taxon>
        <taxon>Embryophyta</taxon>
        <taxon>Tracheophyta</taxon>
        <taxon>Spermatophyta</taxon>
        <taxon>Magnoliopsida</taxon>
        <taxon>eudicotyledons</taxon>
        <taxon>Gunneridae</taxon>
        <taxon>Pentapetalae</taxon>
        <taxon>rosids</taxon>
        <taxon>fabids</taxon>
        <taxon>Fabales</taxon>
        <taxon>Fabaceae</taxon>
        <taxon>Papilionoideae</taxon>
        <taxon>50 kb inversion clade</taxon>
        <taxon>NPAAA clade</taxon>
        <taxon>Hologalegina</taxon>
        <taxon>IRL clade</taxon>
        <taxon>Trifolieae</taxon>
        <taxon>Medicago</taxon>
    </lineage>
</organism>
<dbReference type="AlphaFoldDB" id="A0A396HR82"/>
<proteinExistence type="predicted"/>
<dbReference type="EMBL" id="PSQE01000005">
    <property type="protein sequence ID" value="RHN55849.1"/>
    <property type="molecule type" value="Genomic_DNA"/>
</dbReference>
<dbReference type="Gramene" id="rna31124">
    <property type="protein sequence ID" value="RHN55849.1"/>
    <property type="gene ID" value="gene31124"/>
</dbReference>
<reference evidence="2" key="1">
    <citation type="journal article" date="2018" name="Nat. Plants">
        <title>Whole-genome landscape of Medicago truncatula symbiotic genes.</title>
        <authorList>
            <person name="Pecrix Y."/>
            <person name="Staton S.E."/>
            <person name="Sallet E."/>
            <person name="Lelandais-Briere C."/>
            <person name="Moreau S."/>
            <person name="Carrere S."/>
            <person name="Blein T."/>
            <person name="Jardinaud M.F."/>
            <person name="Latrasse D."/>
            <person name="Zouine M."/>
            <person name="Zahm M."/>
            <person name="Kreplak J."/>
            <person name="Mayjonade B."/>
            <person name="Satge C."/>
            <person name="Perez M."/>
            <person name="Cauet S."/>
            <person name="Marande W."/>
            <person name="Chantry-Darmon C."/>
            <person name="Lopez-Roques C."/>
            <person name="Bouchez O."/>
            <person name="Berard A."/>
            <person name="Debelle F."/>
            <person name="Munos S."/>
            <person name="Bendahmane A."/>
            <person name="Berges H."/>
            <person name="Niebel A."/>
            <person name="Buitink J."/>
            <person name="Frugier F."/>
            <person name="Benhamed M."/>
            <person name="Crespi M."/>
            <person name="Gouzy J."/>
            <person name="Gamas P."/>
        </authorList>
    </citation>
    <scope>NUCLEOTIDE SEQUENCE [LARGE SCALE GENOMIC DNA]</scope>
    <source>
        <strain evidence="2">cv. Jemalong A17</strain>
    </source>
</reference>
<name>A0A396HR82_MEDTR</name>
<dbReference type="Proteomes" id="UP000265566">
    <property type="component" value="Chromosome 5"/>
</dbReference>